<feature type="region of interest" description="Disordered" evidence="1">
    <location>
        <begin position="1"/>
        <end position="49"/>
    </location>
</feature>
<feature type="compositionally biased region" description="Low complexity" evidence="1">
    <location>
        <begin position="170"/>
        <end position="184"/>
    </location>
</feature>
<feature type="region of interest" description="Disordered" evidence="1">
    <location>
        <begin position="93"/>
        <end position="113"/>
    </location>
</feature>
<evidence type="ECO:0000313" key="2">
    <source>
        <dbReference type="Proteomes" id="UP000887574"/>
    </source>
</evidence>
<evidence type="ECO:0000256" key="1">
    <source>
        <dbReference type="SAM" id="MobiDB-lite"/>
    </source>
</evidence>
<organism evidence="2 3">
    <name type="scientific">Ditylenchus dipsaci</name>
    <dbReference type="NCBI Taxonomy" id="166011"/>
    <lineage>
        <taxon>Eukaryota</taxon>
        <taxon>Metazoa</taxon>
        <taxon>Ecdysozoa</taxon>
        <taxon>Nematoda</taxon>
        <taxon>Chromadorea</taxon>
        <taxon>Rhabditida</taxon>
        <taxon>Tylenchina</taxon>
        <taxon>Tylenchomorpha</taxon>
        <taxon>Sphaerularioidea</taxon>
        <taxon>Anguinidae</taxon>
        <taxon>Anguininae</taxon>
        <taxon>Ditylenchus</taxon>
    </lineage>
</organism>
<reference evidence="3" key="1">
    <citation type="submission" date="2022-11" db="UniProtKB">
        <authorList>
            <consortium name="WormBaseParasite"/>
        </authorList>
    </citation>
    <scope>IDENTIFICATION</scope>
</reference>
<accession>A0A915EFM4</accession>
<feature type="region of interest" description="Disordered" evidence="1">
    <location>
        <begin position="170"/>
        <end position="194"/>
    </location>
</feature>
<dbReference type="AlphaFoldDB" id="A0A915EFM4"/>
<evidence type="ECO:0000313" key="3">
    <source>
        <dbReference type="WBParaSite" id="jg4818"/>
    </source>
</evidence>
<sequence>MYNSSDYISVSSNTLSSALSSQYYTQSDTEAEEEIRCRKRGGAQRPGTRLTLTPRETTLRKKRSLSSTYFPVCQQTPKALVQHAISRKSEKAFATSGYPPPVPRHQLEKPSYGISSSYNDSGCDDERLEEAHRSYEETNFMNMSDKTYENLRMEHRVSVAGVCEATASCSASSSSGACSRGTASDSAMSRSLAPSAMDDEPQLYGRLVGVVFTEARRLNPHNGNWRRIADAQRQLEAVFGLSRDTDLAQPFQQDVMFCKTAQFSVAE</sequence>
<keyword evidence="2" id="KW-1185">Reference proteome</keyword>
<protein>
    <submittedName>
        <fullName evidence="3">Uncharacterized protein</fullName>
    </submittedName>
</protein>
<dbReference type="WBParaSite" id="jg4818">
    <property type="protein sequence ID" value="jg4818"/>
    <property type="gene ID" value="jg4818"/>
</dbReference>
<name>A0A915EFM4_9BILA</name>
<feature type="compositionally biased region" description="Low complexity" evidence="1">
    <location>
        <begin position="9"/>
        <end position="21"/>
    </location>
</feature>
<dbReference type="Proteomes" id="UP000887574">
    <property type="component" value="Unplaced"/>
</dbReference>
<proteinExistence type="predicted"/>